<feature type="chain" id="PRO_5002433587" evidence="1">
    <location>
        <begin position="19"/>
        <end position="71"/>
    </location>
</feature>
<keyword evidence="1" id="KW-0732">Signal</keyword>
<evidence type="ECO:0000256" key="1">
    <source>
        <dbReference type="SAM" id="SignalP"/>
    </source>
</evidence>
<accession>A0A0E9UIV4</accession>
<dbReference type="EMBL" id="GBXM01043377">
    <property type="protein sequence ID" value="JAH65200.1"/>
    <property type="molecule type" value="Transcribed_RNA"/>
</dbReference>
<name>A0A0E9UIV4_ANGAN</name>
<reference evidence="2" key="1">
    <citation type="submission" date="2014-11" db="EMBL/GenBank/DDBJ databases">
        <authorList>
            <person name="Amaro Gonzalez C."/>
        </authorList>
    </citation>
    <scope>NUCLEOTIDE SEQUENCE</scope>
</reference>
<reference evidence="2" key="2">
    <citation type="journal article" date="2015" name="Fish Shellfish Immunol.">
        <title>Early steps in the European eel (Anguilla anguilla)-Vibrio vulnificus interaction in the gills: Role of the RtxA13 toxin.</title>
        <authorList>
            <person name="Callol A."/>
            <person name="Pajuelo D."/>
            <person name="Ebbesson L."/>
            <person name="Teles M."/>
            <person name="MacKenzie S."/>
            <person name="Amaro C."/>
        </authorList>
    </citation>
    <scope>NUCLEOTIDE SEQUENCE</scope>
</reference>
<proteinExistence type="predicted"/>
<organism evidence="2">
    <name type="scientific">Anguilla anguilla</name>
    <name type="common">European freshwater eel</name>
    <name type="synonym">Muraena anguilla</name>
    <dbReference type="NCBI Taxonomy" id="7936"/>
    <lineage>
        <taxon>Eukaryota</taxon>
        <taxon>Metazoa</taxon>
        <taxon>Chordata</taxon>
        <taxon>Craniata</taxon>
        <taxon>Vertebrata</taxon>
        <taxon>Euteleostomi</taxon>
        <taxon>Actinopterygii</taxon>
        <taxon>Neopterygii</taxon>
        <taxon>Teleostei</taxon>
        <taxon>Anguilliformes</taxon>
        <taxon>Anguillidae</taxon>
        <taxon>Anguilla</taxon>
    </lineage>
</organism>
<protein>
    <submittedName>
        <fullName evidence="2">Uncharacterized protein</fullName>
    </submittedName>
</protein>
<dbReference type="AlphaFoldDB" id="A0A0E9UIV4"/>
<evidence type="ECO:0000313" key="2">
    <source>
        <dbReference type="EMBL" id="JAH65200.1"/>
    </source>
</evidence>
<sequence length="71" mass="8334">MCTCFIDQLLLLAFRVLTEKHLIVTKKKNLLFQFENNRLYPCTDLTHDFLFLNLPVSCGCQEAFQFMADQT</sequence>
<feature type="signal peptide" evidence="1">
    <location>
        <begin position="1"/>
        <end position="18"/>
    </location>
</feature>